<dbReference type="PANTHER" id="PTHR34704:SF1">
    <property type="entry name" value="ATPASE"/>
    <property type="match status" value="1"/>
</dbReference>
<feature type="domain" description="ATPase" evidence="2">
    <location>
        <begin position="2"/>
        <end position="209"/>
    </location>
</feature>
<dbReference type="SUPFAM" id="SSF52540">
    <property type="entry name" value="P-loop containing nucleoside triphosphate hydrolases"/>
    <property type="match status" value="1"/>
</dbReference>
<dbReference type="InterPro" id="IPR011335">
    <property type="entry name" value="Restrct_endonuc-II-like"/>
</dbReference>
<dbReference type="PANTHER" id="PTHR34704">
    <property type="entry name" value="ATPASE"/>
    <property type="match status" value="1"/>
</dbReference>
<dbReference type="InterPro" id="IPR004256">
    <property type="entry name" value="DUF234"/>
</dbReference>
<dbReference type="Pfam" id="PF01637">
    <property type="entry name" value="ATPase_2"/>
    <property type="match status" value="1"/>
</dbReference>
<evidence type="ECO:0000256" key="1">
    <source>
        <dbReference type="ARBA" id="ARBA00022801"/>
    </source>
</evidence>
<dbReference type="InterPro" id="IPR027417">
    <property type="entry name" value="P-loop_NTPase"/>
</dbReference>
<reference evidence="4 5" key="2">
    <citation type="submission" date="2024-02" db="EMBL/GenBank/DDBJ databases">
        <title>The Genome Sequence of Enterococcus diestrammenae JM9A.</title>
        <authorList>
            <person name="Earl A."/>
            <person name="Manson A."/>
            <person name="Gilmore M."/>
            <person name="Sanders J."/>
            <person name="Shea T."/>
            <person name="Howe W."/>
            <person name="Livny J."/>
            <person name="Cuomo C."/>
            <person name="Neafsey D."/>
            <person name="Birren B."/>
        </authorList>
    </citation>
    <scope>NUCLEOTIDE SEQUENCE [LARGE SCALE GENOMIC DNA]</scope>
    <source>
        <strain evidence="4 5">JM9A</strain>
    </source>
</reference>
<dbReference type="InterPro" id="IPR036390">
    <property type="entry name" value="WH_DNA-bd_sf"/>
</dbReference>
<evidence type="ECO:0000313" key="4">
    <source>
        <dbReference type="EMBL" id="MEO1781039.1"/>
    </source>
</evidence>
<feature type="domain" description="DUF234" evidence="3">
    <location>
        <begin position="315"/>
        <end position="409"/>
    </location>
</feature>
<accession>A0ABV0F176</accession>
<evidence type="ECO:0008006" key="6">
    <source>
        <dbReference type="Google" id="ProtNLM"/>
    </source>
</evidence>
<evidence type="ECO:0000313" key="5">
    <source>
        <dbReference type="Proteomes" id="UP001429357"/>
    </source>
</evidence>
<dbReference type="SUPFAM" id="SSF46785">
    <property type="entry name" value="Winged helix' DNA-binding domain"/>
    <property type="match status" value="1"/>
</dbReference>
<sequence length="463" mass="53839">MFIGRHSDLQFLNSEYHKEAFSFIPIYGRRRVGKTTLIREFMKGKAAIYFQAFEERTELNLERLSAAVNLQIFGPQGQSLPPYQDFGAILESLTQYLNQTDEKIVFVIDEFPYLARVLPEASSLLQYYIDHYWQQAANLQLILCGSSMSFMKKQVLGYQAPLYGRKTGQIQLKSFDFWETQDYFPDTDAETVFTFFALSGGIPQYLAQFDPKLSVSENIASTFFNKNNLLFEEPQNLLKQELEDPTNYNSILRAIAEGASRMNEIATKTQLTTGNLSKFLENLIDLDIVEKKYPAGETRSKKSIYRIKDTMFRFWFRFVASNLSQIEIEMVKPLIDQVALQVNDFLGPIFEDLCIHYLYLQMNESKVPLFGNLGSWWGTDPIKKQQVEIDILGKEGDDILLGECKWRNQPTNRATIQKFLEKQQLFRYHSSQRYFFSKSDYTPDARALAEENRVTLIRFEDLF</sequence>
<reference evidence="5" key="1">
    <citation type="submission" date="2016-06" db="EMBL/GenBank/DDBJ databases">
        <title>Four novel species of enterococci isolated from chicken manure.</title>
        <authorList>
            <person name="Van Tyne D."/>
        </authorList>
    </citation>
    <scope>NUCLEOTIDE SEQUENCE [LARGE SCALE GENOMIC DNA]</scope>
    <source>
        <strain evidence="5">JM9A</strain>
    </source>
</reference>
<evidence type="ECO:0000259" key="2">
    <source>
        <dbReference type="Pfam" id="PF01637"/>
    </source>
</evidence>
<comment type="caution">
    <text evidence="4">The sequence shown here is derived from an EMBL/GenBank/DDBJ whole genome shotgun (WGS) entry which is preliminary data.</text>
</comment>
<name>A0ABV0F176_9ENTE</name>
<dbReference type="SUPFAM" id="SSF52980">
    <property type="entry name" value="Restriction endonuclease-like"/>
    <property type="match status" value="1"/>
</dbReference>
<proteinExistence type="predicted"/>
<dbReference type="Gene3D" id="1.10.10.10">
    <property type="entry name" value="Winged helix-like DNA-binding domain superfamily/Winged helix DNA-binding domain"/>
    <property type="match status" value="1"/>
</dbReference>
<dbReference type="Pfam" id="PF03008">
    <property type="entry name" value="DUF234"/>
    <property type="match status" value="1"/>
</dbReference>
<dbReference type="Proteomes" id="UP001429357">
    <property type="component" value="Unassembled WGS sequence"/>
</dbReference>
<dbReference type="Gene3D" id="3.40.50.300">
    <property type="entry name" value="P-loop containing nucleotide triphosphate hydrolases"/>
    <property type="match status" value="1"/>
</dbReference>
<dbReference type="InterPro" id="IPR036388">
    <property type="entry name" value="WH-like_DNA-bd_sf"/>
</dbReference>
<keyword evidence="5" id="KW-1185">Reference proteome</keyword>
<gene>
    <name evidence="4" type="ORF">BAU18_000618</name>
</gene>
<protein>
    <recommendedName>
        <fullName evidence="6">ATPase</fullName>
    </recommendedName>
</protein>
<keyword evidence="1" id="KW-0378">Hydrolase</keyword>
<evidence type="ECO:0000259" key="3">
    <source>
        <dbReference type="Pfam" id="PF03008"/>
    </source>
</evidence>
<dbReference type="EMBL" id="MAEI02000001">
    <property type="protein sequence ID" value="MEO1781039.1"/>
    <property type="molecule type" value="Genomic_DNA"/>
</dbReference>
<dbReference type="InterPro" id="IPR011579">
    <property type="entry name" value="ATPase_dom"/>
</dbReference>
<dbReference type="RefSeq" id="WP_161870658.1">
    <property type="nucleotide sequence ID" value="NZ_MAEI02000001.1"/>
</dbReference>
<organism evidence="4 5">
    <name type="scientific">Enterococcus diestrammenae</name>
    <dbReference type="NCBI Taxonomy" id="1155073"/>
    <lineage>
        <taxon>Bacteria</taxon>
        <taxon>Bacillati</taxon>
        <taxon>Bacillota</taxon>
        <taxon>Bacilli</taxon>
        <taxon>Lactobacillales</taxon>
        <taxon>Enterococcaceae</taxon>
        <taxon>Enterococcus</taxon>
    </lineage>
</organism>